<evidence type="ECO:0000313" key="2">
    <source>
        <dbReference type="Proteomes" id="UP000076925"/>
    </source>
</evidence>
<protein>
    <submittedName>
        <fullName evidence="1">Uncharacterized protein</fullName>
    </submittedName>
</protein>
<name>A0A139X4Z8_9CYAN</name>
<evidence type="ECO:0000313" key="1">
    <source>
        <dbReference type="EMBL" id="KYC39692.1"/>
    </source>
</evidence>
<dbReference type="Proteomes" id="UP000076925">
    <property type="component" value="Unassembled WGS sequence"/>
</dbReference>
<keyword evidence="2" id="KW-1185">Reference proteome</keyword>
<reference evidence="1 2" key="1">
    <citation type="journal article" date="2013" name="Genome Biol. Evol.">
        <title>Genomes of Stigonematalean cyanobacteria (subsection V) and the evolution of oxygenic photosynthesis from prokaryotes to plastids.</title>
        <authorList>
            <person name="Dagan T."/>
            <person name="Roettger M."/>
            <person name="Stucken K."/>
            <person name="Landan G."/>
            <person name="Koch R."/>
            <person name="Major P."/>
            <person name="Gould S.B."/>
            <person name="Goremykin V.V."/>
            <person name="Rippka R."/>
            <person name="Tandeau de Marsac N."/>
            <person name="Gugger M."/>
            <person name="Lockhart P.J."/>
            <person name="Allen J.F."/>
            <person name="Brune I."/>
            <person name="Maus I."/>
            <person name="Puhler A."/>
            <person name="Martin W.F."/>
        </authorList>
    </citation>
    <scope>NUCLEOTIDE SEQUENCE [LARGE SCALE GENOMIC DNA]</scope>
    <source>
        <strain evidence="1 2">PCC 7110</strain>
    </source>
</reference>
<comment type="caution">
    <text evidence="1">The sequence shown here is derived from an EMBL/GenBank/DDBJ whole genome shotgun (WGS) entry which is preliminary data.</text>
</comment>
<accession>A0A139X4Z8</accession>
<organism evidence="1 2">
    <name type="scientific">Scytonema hofmannii PCC 7110</name>
    <dbReference type="NCBI Taxonomy" id="128403"/>
    <lineage>
        <taxon>Bacteria</taxon>
        <taxon>Bacillati</taxon>
        <taxon>Cyanobacteriota</taxon>
        <taxon>Cyanophyceae</taxon>
        <taxon>Nostocales</taxon>
        <taxon>Scytonemataceae</taxon>
        <taxon>Scytonema</taxon>
    </lineage>
</organism>
<dbReference type="AlphaFoldDB" id="A0A139X4Z8"/>
<gene>
    <name evidence="1" type="ORF">WA1_30640</name>
</gene>
<dbReference type="EMBL" id="ANNX02000033">
    <property type="protein sequence ID" value="KYC39692.1"/>
    <property type="molecule type" value="Genomic_DNA"/>
</dbReference>
<sequence length="66" mass="7874">MLTNKLTLYINHKLVYGQFCFKKLYHFGFWILDFGLRKPYLDLTLNRLSVAFFFQIGIRLGRSPIS</sequence>
<proteinExistence type="predicted"/>